<proteinExistence type="predicted"/>
<dbReference type="InterPro" id="IPR033395">
    <property type="entry name" value="DUF5106"/>
</dbReference>
<dbReference type="InterPro" id="IPR050553">
    <property type="entry name" value="Thioredoxin_ResA/DsbE_sf"/>
</dbReference>
<dbReference type="RefSeq" id="WP_207328830.1">
    <property type="nucleotide sequence ID" value="NZ_JAFMYW010000002.1"/>
</dbReference>
<feature type="chain" id="PRO_5046503039" evidence="6">
    <location>
        <begin position="22"/>
        <end position="488"/>
    </location>
</feature>
<keyword evidence="3" id="KW-1015">Disulfide bond</keyword>
<organism evidence="8 9">
    <name type="scientific">Fibrella forsythiae</name>
    <dbReference type="NCBI Taxonomy" id="2817061"/>
    <lineage>
        <taxon>Bacteria</taxon>
        <taxon>Pseudomonadati</taxon>
        <taxon>Bacteroidota</taxon>
        <taxon>Cytophagia</taxon>
        <taxon>Cytophagales</taxon>
        <taxon>Spirosomataceae</taxon>
        <taxon>Fibrella</taxon>
    </lineage>
</organism>
<dbReference type="EMBL" id="JAFMYW010000002">
    <property type="protein sequence ID" value="MBO0948886.1"/>
    <property type="molecule type" value="Genomic_DNA"/>
</dbReference>
<keyword evidence="2" id="KW-0201">Cytochrome c-type biogenesis</keyword>
<feature type="signal peptide" evidence="6">
    <location>
        <begin position="1"/>
        <end position="21"/>
    </location>
</feature>
<dbReference type="Pfam" id="PF17127">
    <property type="entry name" value="DUF5106"/>
    <property type="match status" value="1"/>
</dbReference>
<dbReference type="Pfam" id="PF13905">
    <property type="entry name" value="Thioredoxin_8"/>
    <property type="match status" value="1"/>
</dbReference>
<evidence type="ECO:0000256" key="3">
    <source>
        <dbReference type="ARBA" id="ARBA00023157"/>
    </source>
</evidence>
<dbReference type="PROSITE" id="PS51352">
    <property type="entry name" value="THIOREDOXIN_2"/>
    <property type="match status" value="1"/>
</dbReference>
<comment type="caution">
    <text evidence="8">The sequence shown here is derived from an EMBL/GenBank/DDBJ whole genome shotgun (WGS) entry which is preliminary data.</text>
</comment>
<protein>
    <submittedName>
        <fullName evidence="8">DUF5106 domain-containing protein</fullName>
    </submittedName>
</protein>
<feature type="region of interest" description="Disordered" evidence="5">
    <location>
        <begin position="467"/>
        <end position="488"/>
    </location>
</feature>
<evidence type="ECO:0000256" key="5">
    <source>
        <dbReference type="SAM" id="MobiDB-lite"/>
    </source>
</evidence>
<evidence type="ECO:0000256" key="6">
    <source>
        <dbReference type="SAM" id="SignalP"/>
    </source>
</evidence>
<sequence length="488" mass="55701">MKRRNFFFLLMLGLLPMLTFAQTTPEGHRIAGRIRGVKDTTVVLAHYQYDPTHYVPKDTARVDANGNFVFQGKKSLPGGLYLIVLPKGRYFDMMLAEQQFSFETDTANFIKNMKITGSVENQAFYGYQQKLNEVFEEMRQLDKQPKTDASAQRVKDLQTQARTYRTDFLTKNKSLLTAKVLLASADPDVPAPPKAANGRPDSLWQFSYYKNHFWDNFDLSDERMLRTPLLQPKIDRYIKDLTVQQVDSLSKEADYLVGKASANKDMKTYMIWYLTSQYERPKVLGTDGLFIHMVEKYWLTRQMPNIDSATMKTVSERVAVLKPLQVGKTFAMPAVGDTLARPLSFNNLSAADYTIMFFYAPHCGHCREAAPKVKKFTDSPAGKGIKVVAIAIEDSKEDWKKFIREFKLTDWTHGYDHKQQIDFRRQYDVATTPTLYVLDKNKKIIARGLPAEQVEDFLNFTRKQAALTTPAKAAPAKAAAAKPRANSR</sequence>
<feature type="domain" description="Thioredoxin" evidence="7">
    <location>
        <begin position="321"/>
        <end position="466"/>
    </location>
</feature>
<dbReference type="PANTHER" id="PTHR42852">
    <property type="entry name" value="THIOL:DISULFIDE INTERCHANGE PROTEIN DSBE"/>
    <property type="match status" value="1"/>
</dbReference>
<dbReference type="PANTHER" id="PTHR42852:SF6">
    <property type="entry name" value="THIOL:DISULFIDE INTERCHANGE PROTEIN DSBE"/>
    <property type="match status" value="1"/>
</dbReference>
<gene>
    <name evidence="8" type="ORF">J2I46_09860</name>
</gene>
<comment type="subcellular location">
    <subcellularLocation>
        <location evidence="1">Cell envelope</location>
    </subcellularLocation>
</comment>
<keyword evidence="4" id="KW-0676">Redox-active center</keyword>
<evidence type="ECO:0000256" key="4">
    <source>
        <dbReference type="ARBA" id="ARBA00023284"/>
    </source>
</evidence>
<keyword evidence="9" id="KW-1185">Reference proteome</keyword>
<evidence type="ECO:0000256" key="1">
    <source>
        <dbReference type="ARBA" id="ARBA00004196"/>
    </source>
</evidence>
<evidence type="ECO:0000259" key="7">
    <source>
        <dbReference type="PROSITE" id="PS51352"/>
    </source>
</evidence>
<dbReference type="InterPro" id="IPR013766">
    <property type="entry name" value="Thioredoxin_domain"/>
</dbReference>
<evidence type="ECO:0000256" key="2">
    <source>
        <dbReference type="ARBA" id="ARBA00022748"/>
    </source>
</evidence>
<dbReference type="Pfam" id="PF14289">
    <property type="entry name" value="DUF4369"/>
    <property type="match status" value="1"/>
</dbReference>
<evidence type="ECO:0000313" key="8">
    <source>
        <dbReference type="EMBL" id="MBO0948886.1"/>
    </source>
</evidence>
<accession>A0ABS3JHJ9</accession>
<evidence type="ECO:0000313" key="9">
    <source>
        <dbReference type="Proteomes" id="UP000664628"/>
    </source>
</evidence>
<keyword evidence="6" id="KW-0732">Signal</keyword>
<dbReference type="SUPFAM" id="SSF52833">
    <property type="entry name" value="Thioredoxin-like"/>
    <property type="match status" value="1"/>
</dbReference>
<name>A0ABS3JHJ9_9BACT</name>
<dbReference type="CDD" id="cd02966">
    <property type="entry name" value="TlpA_like_family"/>
    <property type="match status" value="1"/>
</dbReference>
<reference evidence="8 9" key="1">
    <citation type="submission" date="2021-03" db="EMBL/GenBank/DDBJ databases">
        <title>Fibrella sp. HMF5405 genome sequencing and assembly.</title>
        <authorList>
            <person name="Kang H."/>
            <person name="Kim H."/>
            <person name="Bae S."/>
            <person name="Joh K."/>
        </authorList>
    </citation>
    <scope>NUCLEOTIDE SEQUENCE [LARGE SCALE GENOMIC DNA]</scope>
    <source>
        <strain evidence="8 9">HMF5405</strain>
    </source>
</reference>
<dbReference type="Proteomes" id="UP000664628">
    <property type="component" value="Unassembled WGS sequence"/>
</dbReference>
<dbReference type="InterPro" id="IPR036249">
    <property type="entry name" value="Thioredoxin-like_sf"/>
</dbReference>
<dbReference type="Gene3D" id="3.40.30.10">
    <property type="entry name" value="Glutaredoxin"/>
    <property type="match status" value="1"/>
</dbReference>
<dbReference type="InterPro" id="IPR025380">
    <property type="entry name" value="DUF4369"/>
</dbReference>
<dbReference type="InterPro" id="IPR012336">
    <property type="entry name" value="Thioredoxin-like_fold"/>
</dbReference>